<dbReference type="Pfam" id="PF12460">
    <property type="entry name" value="MMS19_C"/>
    <property type="match status" value="1"/>
</dbReference>
<organism evidence="8 9">
    <name type="scientific">Lupinus albus</name>
    <name type="common">White lupine</name>
    <name type="synonym">Lupinus termis</name>
    <dbReference type="NCBI Taxonomy" id="3870"/>
    <lineage>
        <taxon>Eukaryota</taxon>
        <taxon>Viridiplantae</taxon>
        <taxon>Streptophyta</taxon>
        <taxon>Embryophyta</taxon>
        <taxon>Tracheophyta</taxon>
        <taxon>Spermatophyta</taxon>
        <taxon>Magnoliopsida</taxon>
        <taxon>eudicotyledons</taxon>
        <taxon>Gunneridae</taxon>
        <taxon>Pentapetalae</taxon>
        <taxon>rosids</taxon>
        <taxon>fabids</taxon>
        <taxon>Fabales</taxon>
        <taxon>Fabaceae</taxon>
        <taxon>Papilionoideae</taxon>
        <taxon>50 kb inversion clade</taxon>
        <taxon>genistoids sensu lato</taxon>
        <taxon>core genistoids</taxon>
        <taxon>Genisteae</taxon>
        <taxon>Lupinus</taxon>
    </lineage>
</organism>
<keyword evidence="9" id="KW-1185">Reference proteome</keyword>
<comment type="function">
    <text evidence="5">Key component of the cytosolic iron-sulfur protein assembly (CIA) complex, a multiprotein complex that mediates the incorporation of iron-sulfur cluster into apoproteins specifically involved in DNA metabolism and genomic integrity. In the CIA complex, MMS19 acts as an adapter between early-acting CIA components and a subset of cellular target iron-sulfur proteins.</text>
</comment>
<dbReference type="InterPro" id="IPR016024">
    <property type="entry name" value="ARM-type_fold"/>
</dbReference>
<accession>A0A6A5NGV2</accession>
<dbReference type="Proteomes" id="UP000447434">
    <property type="component" value="Chromosome 14"/>
</dbReference>
<evidence type="ECO:0000259" key="7">
    <source>
        <dbReference type="Pfam" id="PF14500"/>
    </source>
</evidence>
<dbReference type="InterPro" id="IPR011989">
    <property type="entry name" value="ARM-like"/>
</dbReference>
<dbReference type="GO" id="GO:0006281">
    <property type="term" value="P:DNA repair"/>
    <property type="evidence" value="ECO:0007669"/>
    <property type="project" value="UniProtKB-UniRule"/>
</dbReference>
<dbReference type="SUPFAM" id="SSF48371">
    <property type="entry name" value="ARM repeat"/>
    <property type="match status" value="2"/>
</dbReference>
<keyword evidence="4 5" id="KW-0539">Nucleus</keyword>
<dbReference type="GO" id="GO:0005634">
    <property type="term" value="C:nucleus"/>
    <property type="evidence" value="ECO:0007669"/>
    <property type="project" value="UniProtKB-SubCell"/>
</dbReference>
<evidence type="ECO:0000256" key="5">
    <source>
        <dbReference type="RuleBase" id="RU367072"/>
    </source>
</evidence>
<dbReference type="OrthoDB" id="342900at2759"/>
<feature type="domain" description="MMS19 C-terminal" evidence="6">
    <location>
        <begin position="698"/>
        <end position="1089"/>
    </location>
</feature>
<comment type="similarity">
    <text evidence="2 5">Belongs to the MET18/MMS19 family.</text>
</comment>
<dbReference type="PANTHER" id="PTHR12891">
    <property type="entry name" value="DNA REPAIR/TRANSCRIPTION PROTEIN MET18/MMS19"/>
    <property type="match status" value="1"/>
</dbReference>
<dbReference type="PANTHER" id="PTHR12891:SF0">
    <property type="entry name" value="MMS19 NUCLEOTIDE EXCISION REPAIR PROTEIN HOMOLOG"/>
    <property type="match status" value="1"/>
</dbReference>
<name>A0A6A5NGV2_LUPAL</name>
<dbReference type="GO" id="GO:0016226">
    <property type="term" value="P:iron-sulfur cluster assembly"/>
    <property type="evidence" value="ECO:0007669"/>
    <property type="project" value="UniProtKB-UniRule"/>
</dbReference>
<dbReference type="GO" id="GO:0051604">
    <property type="term" value="P:protein maturation"/>
    <property type="evidence" value="ECO:0007669"/>
    <property type="project" value="UniProtKB-UniRule"/>
</dbReference>
<dbReference type="Gene3D" id="1.25.10.10">
    <property type="entry name" value="Leucine-rich Repeat Variant"/>
    <property type="match status" value="1"/>
</dbReference>
<dbReference type="Pfam" id="PF14500">
    <property type="entry name" value="MMS19_N"/>
    <property type="match status" value="1"/>
</dbReference>
<dbReference type="GO" id="GO:0097361">
    <property type="term" value="C:cytosolic [4Fe-4S] assembly targeting complex"/>
    <property type="evidence" value="ECO:0007669"/>
    <property type="project" value="UniProtKB-UniRule"/>
</dbReference>
<evidence type="ECO:0000313" key="8">
    <source>
        <dbReference type="EMBL" id="KAE9600453.1"/>
    </source>
</evidence>
<evidence type="ECO:0000256" key="3">
    <source>
        <dbReference type="ARBA" id="ARBA00022737"/>
    </source>
</evidence>
<reference evidence="9" key="1">
    <citation type="journal article" date="2020" name="Nat. Commun.">
        <title>Genome sequence of the cluster root forming white lupin.</title>
        <authorList>
            <person name="Hufnagel B."/>
            <person name="Marques A."/>
            <person name="Soriano A."/>
            <person name="Marques L."/>
            <person name="Divol F."/>
            <person name="Doumas P."/>
            <person name="Sallet E."/>
            <person name="Mancinotti D."/>
            <person name="Carrere S."/>
            <person name="Marande W."/>
            <person name="Arribat S."/>
            <person name="Keller J."/>
            <person name="Huneau C."/>
            <person name="Blein T."/>
            <person name="Aime D."/>
            <person name="Laguerre M."/>
            <person name="Taylor J."/>
            <person name="Schubert V."/>
            <person name="Nelson M."/>
            <person name="Geu-Flores F."/>
            <person name="Crespi M."/>
            <person name="Gallardo-Guerrero K."/>
            <person name="Delaux P.-M."/>
            <person name="Salse J."/>
            <person name="Berges H."/>
            <person name="Guyot R."/>
            <person name="Gouzy J."/>
            <person name="Peret B."/>
        </authorList>
    </citation>
    <scope>NUCLEOTIDE SEQUENCE [LARGE SCALE GENOMIC DNA]</scope>
    <source>
        <strain evidence="9">cv. Amiga</strain>
    </source>
</reference>
<evidence type="ECO:0000259" key="6">
    <source>
        <dbReference type="Pfam" id="PF12460"/>
    </source>
</evidence>
<evidence type="ECO:0000256" key="2">
    <source>
        <dbReference type="ARBA" id="ARBA00009340"/>
    </source>
</evidence>
<proteinExistence type="inferred from homology"/>
<evidence type="ECO:0000256" key="4">
    <source>
        <dbReference type="ARBA" id="ARBA00023242"/>
    </source>
</evidence>
<evidence type="ECO:0000256" key="1">
    <source>
        <dbReference type="ARBA" id="ARBA00004123"/>
    </source>
</evidence>
<keyword evidence="5" id="KW-0227">DNA damage</keyword>
<keyword evidence="5" id="KW-0234">DNA repair</keyword>
<gene>
    <name evidence="8" type="ORF">Lalb_Chr14g0373021</name>
</gene>
<protein>
    <recommendedName>
        <fullName evidence="5">MMS19 nucleotide excision repair protein</fullName>
    </recommendedName>
</protein>
<dbReference type="AlphaFoldDB" id="A0A6A5NGV2"/>
<comment type="caution">
    <text evidence="8">The sequence shown here is derived from an EMBL/GenBank/DDBJ whole genome shotgun (WGS) entry which is preliminary data.</text>
</comment>
<dbReference type="InterPro" id="IPR024687">
    <property type="entry name" value="MMS19_C"/>
</dbReference>
<dbReference type="InterPro" id="IPR039920">
    <property type="entry name" value="MMS19"/>
</dbReference>
<evidence type="ECO:0000313" key="9">
    <source>
        <dbReference type="Proteomes" id="UP000447434"/>
    </source>
</evidence>
<dbReference type="InterPro" id="IPR029240">
    <property type="entry name" value="MMS19_N"/>
</dbReference>
<dbReference type="EMBL" id="WOCE01000014">
    <property type="protein sequence ID" value="KAE9600453.1"/>
    <property type="molecule type" value="Genomic_DNA"/>
</dbReference>
<sequence>MAKPTELTRHIESYVNSSATPTDQATSLDAIGFLVKTDALTIESLVKELEMYLTTTDDFVRARGILLLSEVLTRNESKPLSSSTIHSLVGFFKDRLADWKALRGSLVGCLALIRRKGVLGTVTGSDAKAIAQSFLEYLQVQSLAQYDRKLCFELLDCLLQCYFDVVAPLGEHLIYGICEAIDAEKDPDCLMLAFHIVESLGQLNPDPSGLLASFAKDLFDILEAYFPIHFTHPTGGDTPVQLHDLSRALMSAFSAIPLFEPFVIPLLLEKLSSSLPSAQIESLRYLRVCSSKYGAERIGKYARTIWSSLKNIISAYLGEPSFSFTRAPVYGIGFPENEFVVEALSLLQLLIVQNSSLFVSLIIDDEDFNIIFNIVAPYEKYDSIPVDEKKKLHAVGRILYVIAKTSISSCNAVFQSLFSRIMDSLGFSVSNVDSSANAENFPSRRVKFGFLYLCIELLAGCMELIAVSKKPALQYVLEQEKCCSILHDFSTPLFIAFGSVLAVSSDVCSHDPDIYIGVKGLQILAMFCLDGFPISISMFTNILRKFMSIIMEDFNKTILWEAALKALFHIGSSVHNFHESEKAMNYRSLVVEKLVELLSLDDITLPFTLKVEAISVIGMTGTKNMLTVLQGLAGAVFGNLSEVHRNLKSLETAVQLLQCYSCKLLPWIHENGGSEDFVEQFAVDIWSQALNCMDFSTPFEGKGLLDAMMKVMKVSVASCSVESQNTIMQKANNVLSSNSNFQLSELDRIPLSPGKYDIPLRDEWILSLFVSVVIAVSPKTCIPNIRLLLHLFMKTLLKGVVPVAQALGSMINKLLSKSNGAEISSDLTLEEALDVIFNTKIWFSSTDLLQRCNGTSNGSEMVLTDLCLGISNDRSLQINALCGLSWIGKGLLLRGHEKIKDITMIFMECLISRSKSALPLESTEEQNLDPLVMKCAADAFHILMSDSEVCLNKKFHAIVRPLYKQRFFSSTMPIFLQLITKSLSSSSRSFLYRAFAHVVSDTPLIVIQSEAKKLIPVLLDCLSMLTEDIQDGDILYSLLLVFSGILTNKSGREAVTENAHIIINCLIKLMDYPHKTLVRETAIQCLVAMSELPHVRIYPLRTQVLGAISMALNDKKRTVRHEAVRCRQAWLGVICIQESSFLNLTNHFPSNSKPN</sequence>
<feature type="domain" description="MMS19 N-terminal" evidence="7">
    <location>
        <begin position="46"/>
        <end position="313"/>
    </location>
</feature>
<keyword evidence="3" id="KW-0677">Repeat</keyword>
<comment type="subcellular location">
    <subcellularLocation>
        <location evidence="1 5">Nucleus</location>
    </subcellularLocation>
</comment>